<comment type="similarity">
    <text evidence="1">Belongs to the ATP-dependent AMP-binding enzyme family.</text>
</comment>
<sequence length="482" mass="53197">MSLQSIRKAALENPEHVAIVHNGLKINYGGFAAAISYAADFLRQQSLEKGDTVAVLCPLPDSWVTVLALQSLGVDTVCMLTPSYIKHLSLNDVRTIVVAHGYAGASILSEEIEDGCSVVEMPEADFSSTEHSSDMVWDETGGHIVFTSGTTGVYKKLYYKAELQQARLQERVEYGRVRPSGSCHCHSFGMWTSVGYKIPLAMWQAGACVYFDERDDWFRHFRDIPMSEAILIPDMIPQLLDYLQDKPTPDPLPDFKLHVTAGFLSRDLAEALLSKVTSRLIVAYGSTETNVAVLQSTVSDLDDMHWLAPTNFHSVEIVDESGEICPDGVEGELRVRLNSLDLQCYVDDEAASNKAFRHGCFYPGDMGVCRANGDIRVLGRSADVVSFGGKKLAVAPIELDLQRRLGVSSVCLFSGVSDEGEDEIVVVIESSAWPPKVQLATLSKELKEFSEVRFALLARFPRTTSGISKINRRELRKMVFAS</sequence>
<evidence type="ECO:0000313" key="3">
    <source>
        <dbReference type="EMBL" id="MCX2978310.1"/>
    </source>
</evidence>
<name>A0ABT3T7T2_9GAMM</name>
<dbReference type="EMBL" id="SHNO01000001">
    <property type="protein sequence ID" value="MCX2978310.1"/>
    <property type="molecule type" value="Genomic_DNA"/>
</dbReference>
<dbReference type="PANTHER" id="PTHR43201">
    <property type="entry name" value="ACYL-COA SYNTHETASE"/>
    <property type="match status" value="1"/>
</dbReference>
<evidence type="ECO:0000313" key="4">
    <source>
        <dbReference type="Proteomes" id="UP001143304"/>
    </source>
</evidence>
<dbReference type="PANTHER" id="PTHR43201:SF8">
    <property type="entry name" value="ACYL-COA SYNTHETASE FAMILY MEMBER 3"/>
    <property type="match status" value="1"/>
</dbReference>
<accession>A0ABT3T7T2</accession>
<dbReference type="RefSeq" id="WP_279250007.1">
    <property type="nucleotide sequence ID" value="NZ_SHNO01000001.1"/>
</dbReference>
<protein>
    <submittedName>
        <fullName evidence="3">Long-chain fatty acid--CoA ligase</fullName>
    </submittedName>
</protein>
<dbReference type="Proteomes" id="UP001143304">
    <property type="component" value="Unassembled WGS sequence"/>
</dbReference>
<feature type="domain" description="AMP-dependent synthetase/ligase" evidence="2">
    <location>
        <begin position="7"/>
        <end position="336"/>
    </location>
</feature>
<dbReference type="Gene3D" id="3.30.300.30">
    <property type="match status" value="1"/>
</dbReference>
<dbReference type="Gene3D" id="3.40.50.12780">
    <property type="entry name" value="N-terminal domain of ligase-like"/>
    <property type="match status" value="1"/>
</dbReference>
<organism evidence="3 4">
    <name type="scientific">Candidatus Marimicrobium litorale</name>
    <dbReference type="NCBI Taxonomy" id="2518991"/>
    <lineage>
        <taxon>Bacteria</taxon>
        <taxon>Pseudomonadati</taxon>
        <taxon>Pseudomonadota</taxon>
        <taxon>Gammaproteobacteria</taxon>
        <taxon>Cellvibrionales</taxon>
        <taxon>Halieaceae</taxon>
        <taxon>Marimicrobium</taxon>
    </lineage>
</organism>
<keyword evidence="4" id="KW-1185">Reference proteome</keyword>
<evidence type="ECO:0000259" key="2">
    <source>
        <dbReference type="Pfam" id="PF00501"/>
    </source>
</evidence>
<dbReference type="InterPro" id="IPR042099">
    <property type="entry name" value="ANL_N_sf"/>
</dbReference>
<keyword evidence="3" id="KW-0436">Ligase</keyword>
<dbReference type="GO" id="GO:0016874">
    <property type="term" value="F:ligase activity"/>
    <property type="evidence" value="ECO:0007669"/>
    <property type="project" value="UniProtKB-KW"/>
</dbReference>
<dbReference type="Pfam" id="PF00501">
    <property type="entry name" value="AMP-binding"/>
    <property type="match status" value="1"/>
</dbReference>
<proteinExistence type="inferred from homology"/>
<gene>
    <name evidence="3" type="ORF">EYC82_13160</name>
</gene>
<comment type="caution">
    <text evidence="3">The sequence shown here is derived from an EMBL/GenBank/DDBJ whole genome shotgun (WGS) entry which is preliminary data.</text>
</comment>
<evidence type="ECO:0000256" key="1">
    <source>
        <dbReference type="ARBA" id="ARBA00006432"/>
    </source>
</evidence>
<dbReference type="InterPro" id="IPR045851">
    <property type="entry name" value="AMP-bd_C_sf"/>
</dbReference>
<dbReference type="SUPFAM" id="SSF56801">
    <property type="entry name" value="Acetyl-CoA synthetase-like"/>
    <property type="match status" value="1"/>
</dbReference>
<dbReference type="InterPro" id="IPR000873">
    <property type="entry name" value="AMP-dep_synth/lig_dom"/>
</dbReference>
<reference evidence="3" key="1">
    <citation type="submission" date="2019-02" db="EMBL/GenBank/DDBJ databases">
        <authorList>
            <person name="Li S.-H."/>
        </authorList>
    </citation>
    <scope>NUCLEOTIDE SEQUENCE</scope>
    <source>
        <strain evidence="3">IMCC11814</strain>
    </source>
</reference>